<name>A0A392UGD6_9FABA</name>
<comment type="caution">
    <text evidence="2">The sequence shown here is derived from an EMBL/GenBank/DDBJ whole genome shotgun (WGS) entry which is preliminary data.</text>
</comment>
<dbReference type="Proteomes" id="UP000265520">
    <property type="component" value="Unassembled WGS sequence"/>
</dbReference>
<dbReference type="AlphaFoldDB" id="A0A392UGD6"/>
<protein>
    <submittedName>
        <fullName evidence="2">Uncharacterized protein</fullName>
    </submittedName>
</protein>
<feature type="region of interest" description="Disordered" evidence="1">
    <location>
        <begin position="1"/>
        <end position="53"/>
    </location>
</feature>
<feature type="compositionally biased region" description="Low complexity" evidence="1">
    <location>
        <begin position="25"/>
        <end position="39"/>
    </location>
</feature>
<evidence type="ECO:0000313" key="2">
    <source>
        <dbReference type="EMBL" id="MCI72611.1"/>
    </source>
</evidence>
<reference evidence="2 3" key="1">
    <citation type="journal article" date="2018" name="Front. Plant Sci.">
        <title>Red Clover (Trifolium pratense) and Zigzag Clover (T. medium) - A Picture of Genomic Similarities and Differences.</title>
        <authorList>
            <person name="Dluhosova J."/>
            <person name="Istvanek J."/>
            <person name="Nedelnik J."/>
            <person name="Repkova J."/>
        </authorList>
    </citation>
    <scope>NUCLEOTIDE SEQUENCE [LARGE SCALE GENOMIC DNA]</scope>
    <source>
        <strain evidence="3">cv. 10/8</strain>
        <tissue evidence="2">Leaf</tissue>
    </source>
</reference>
<dbReference type="EMBL" id="LXQA010821800">
    <property type="protein sequence ID" value="MCI72611.1"/>
    <property type="molecule type" value="Genomic_DNA"/>
</dbReference>
<evidence type="ECO:0000313" key="3">
    <source>
        <dbReference type="Proteomes" id="UP000265520"/>
    </source>
</evidence>
<organism evidence="2 3">
    <name type="scientific">Trifolium medium</name>
    <dbReference type="NCBI Taxonomy" id="97028"/>
    <lineage>
        <taxon>Eukaryota</taxon>
        <taxon>Viridiplantae</taxon>
        <taxon>Streptophyta</taxon>
        <taxon>Embryophyta</taxon>
        <taxon>Tracheophyta</taxon>
        <taxon>Spermatophyta</taxon>
        <taxon>Magnoliopsida</taxon>
        <taxon>eudicotyledons</taxon>
        <taxon>Gunneridae</taxon>
        <taxon>Pentapetalae</taxon>
        <taxon>rosids</taxon>
        <taxon>fabids</taxon>
        <taxon>Fabales</taxon>
        <taxon>Fabaceae</taxon>
        <taxon>Papilionoideae</taxon>
        <taxon>50 kb inversion clade</taxon>
        <taxon>NPAAA clade</taxon>
        <taxon>Hologalegina</taxon>
        <taxon>IRL clade</taxon>
        <taxon>Trifolieae</taxon>
        <taxon>Trifolium</taxon>
    </lineage>
</organism>
<evidence type="ECO:0000256" key="1">
    <source>
        <dbReference type="SAM" id="MobiDB-lite"/>
    </source>
</evidence>
<sequence>PTTEKSAEKHKKKKKKKDKTHKGKSSSSKSKLETASTLSAGTMPQQFDVGTYPPQKVTYGTFTSYFPH</sequence>
<keyword evidence="3" id="KW-1185">Reference proteome</keyword>
<feature type="compositionally biased region" description="Basic residues" evidence="1">
    <location>
        <begin position="8"/>
        <end position="24"/>
    </location>
</feature>
<accession>A0A392UGD6</accession>
<feature type="non-terminal residue" evidence="2">
    <location>
        <position position="1"/>
    </location>
</feature>
<proteinExistence type="predicted"/>